<reference evidence="2" key="1">
    <citation type="journal article" date="2019" name="Int. J. Syst. Evol. Microbiol.">
        <title>The Global Catalogue of Microorganisms (GCM) 10K type strain sequencing project: providing services to taxonomists for standard genome sequencing and annotation.</title>
        <authorList>
            <consortium name="The Broad Institute Genomics Platform"/>
            <consortium name="The Broad Institute Genome Sequencing Center for Infectious Disease"/>
            <person name="Wu L."/>
            <person name="Ma J."/>
        </authorList>
    </citation>
    <scope>NUCLEOTIDE SEQUENCE [LARGE SCALE GENOMIC DNA]</scope>
    <source>
        <strain evidence="2">KCTC 3913</strain>
    </source>
</reference>
<dbReference type="Gene3D" id="3.40.1190.20">
    <property type="match status" value="1"/>
</dbReference>
<proteinExistence type="predicted"/>
<evidence type="ECO:0000313" key="1">
    <source>
        <dbReference type="EMBL" id="MFD2683195.1"/>
    </source>
</evidence>
<organism evidence="1 2">
    <name type="scientific">Bacillus seohaeanensis</name>
    <dbReference type="NCBI Taxonomy" id="284580"/>
    <lineage>
        <taxon>Bacteria</taxon>
        <taxon>Bacillati</taxon>
        <taxon>Bacillota</taxon>
        <taxon>Bacilli</taxon>
        <taxon>Bacillales</taxon>
        <taxon>Bacillaceae</taxon>
        <taxon>Bacillus</taxon>
    </lineage>
</organism>
<name>A0ABW5RWU9_9BACI</name>
<dbReference type="SUPFAM" id="SSF53613">
    <property type="entry name" value="Ribokinase-like"/>
    <property type="match status" value="1"/>
</dbReference>
<dbReference type="InterPro" id="IPR029056">
    <property type="entry name" value="Ribokinase-like"/>
</dbReference>
<keyword evidence="2" id="KW-1185">Reference proteome</keyword>
<sequence length="54" mass="5943">MADTTGSKDTFNGVLAVSLLEGINIKEACQIATTAVPLSVTNLERKREYRCERK</sequence>
<evidence type="ECO:0000313" key="2">
    <source>
        <dbReference type="Proteomes" id="UP001597506"/>
    </source>
</evidence>
<dbReference type="Proteomes" id="UP001597506">
    <property type="component" value="Unassembled WGS sequence"/>
</dbReference>
<comment type="caution">
    <text evidence="1">The sequence shown here is derived from an EMBL/GenBank/DDBJ whole genome shotgun (WGS) entry which is preliminary data.</text>
</comment>
<dbReference type="EMBL" id="JBHUMF010000035">
    <property type="protein sequence ID" value="MFD2683195.1"/>
    <property type="molecule type" value="Genomic_DNA"/>
</dbReference>
<accession>A0ABW5RWU9</accession>
<protein>
    <recommendedName>
        <fullName evidence="3">Carbohydrate kinase PfkB domain-containing protein</fullName>
    </recommendedName>
</protein>
<evidence type="ECO:0008006" key="3">
    <source>
        <dbReference type="Google" id="ProtNLM"/>
    </source>
</evidence>
<dbReference type="RefSeq" id="WP_377938279.1">
    <property type="nucleotide sequence ID" value="NZ_JBHUMF010000035.1"/>
</dbReference>
<gene>
    <name evidence="1" type="ORF">ACFSUL_20890</name>
</gene>